<gene>
    <name evidence="2" type="ORF">WPS_27670</name>
</gene>
<dbReference type="EMBL" id="AP025523">
    <property type="protein sequence ID" value="BDE07491.1"/>
    <property type="molecule type" value="Genomic_DNA"/>
</dbReference>
<sequence>MHARPEASVERVVRIALPTDDGMLATLRVPLGARGLVIFAHGSGSSRLSPRKRLVADVLDRAALATLVLDLLTGREENADRRTSQFLFDIELLAERLALATDAALHWRETATLPVTYFGASTGAAAALSRRRAGRARSPRSSRGAGVPISPATLSRVDAPTLLIVGGADTDVLEYNRAALQRLRNAEAELAVVAGATHLSEEPGALDEAARVARDWLARHLGPIGER</sequence>
<organism evidence="2 3">
    <name type="scientific">Vulcanimicrobium alpinum</name>
    <dbReference type="NCBI Taxonomy" id="3016050"/>
    <lineage>
        <taxon>Bacteria</taxon>
        <taxon>Bacillati</taxon>
        <taxon>Vulcanimicrobiota</taxon>
        <taxon>Vulcanimicrobiia</taxon>
        <taxon>Vulcanimicrobiales</taxon>
        <taxon>Vulcanimicrobiaceae</taxon>
        <taxon>Vulcanimicrobium</taxon>
    </lineage>
</organism>
<dbReference type="SUPFAM" id="SSF53474">
    <property type="entry name" value="alpha/beta-Hydrolases"/>
    <property type="match status" value="1"/>
</dbReference>
<reference evidence="2 3" key="1">
    <citation type="journal article" date="2022" name="ISME Commun">
        <title>Vulcanimicrobium alpinus gen. nov. sp. nov., the first cultivated representative of the candidate phylum 'Eremiobacterota', is a metabolically versatile aerobic anoxygenic phototroph.</title>
        <authorList>
            <person name="Yabe S."/>
            <person name="Muto K."/>
            <person name="Abe K."/>
            <person name="Yokota A."/>
            <person name="Staudigel H."/>
            <person name="Tebo B.M."/>
        </authorList>
    </citation>
    <scope>NUCLEOTIDE SEQUENCE [LARGE SCALE GENOMIC DNA]</scope>
    <source>
        <strain evidence="2 3">WC8-2</strain>
    </source>
</reference>
<proteinExistence type="predicted"/>
<dbReference type="RefSeq" id="WP_317995080.1">
    <property type="nucleotide sequence ID" value="NZ_AP025523.1"/>
</dbReference>
<accession>A0AAN1XZA8</accession>
<evidence type="ECO:0000313" key="2">
    <source>
        <dbReference type="EMBL" id="BDE07491.1"/>
    </source>
</evidence>
<dbReference type="InterPro" id="IPR029058">
    <property type="entry name" value="AB_hydrolase_fold"/>
</dbReference>
<dbReference type="KEGG" id="vab:WPS_27670"/>
<evidence type="ECO:0000256" key="1">
    <source>
        <dbReference type="SAM" id="MobiDB-lite"/>
    </source>
</evidence>
<name>A0AAN1XZA8_UNVUL</name>
<feature type="region of interest" description="Disordered" evidence="1">
    <location>
        <begin position="130"/>
        <end position="150"/>
    </location>
</feature>
<evidence type="ECO:0000313" key="3">
    <source>
        <dbReference type="Proteomes" id="UP001317532"/>
    </source>
</evidence>
<dbReference type="Gene3D" id="3.40.50.1820">
    <property type="entry name" value="alpha/beta hydrolase"/>
    <property type="match status" value="1"/>
</dbReference>
<protein>
    <submittedName>
        <fullName evidence="2">DeoR family transcriptional regulator</fullName>
    </submittedName>
</protein>
<keyword evidence="3" id="KW-1185">Reference proteome</keyword>
<dbReference type="Proteomes" id="UP001317532">
    <property type="component" value="Chromosome"/>
</dbReference>
<dbReference type="AlphaFoldDB" id="A0AAN1XZA8"/>
<feature type="compositionally biased region" description="Basic residues" evidence="1">
    <location>
        <begin position="130"/>
        <end position="140"/>
    </location>
</feature>